<dbReference type="AlphaFoldDB" id="A0A117M8R6"/>
<dbReference type="SUPFAM" id="SSF55729">
    <property type="entry name" value="Acyl-CoA N-acyltransferases (Nat)"/>
    <property type="match status" value="1"/>
</dbReference>
<proteinExistence type="predicted"/>
<dbReference type="Pfam" id="PF00583">
    <property type="entry name" value="Acetyltransf_1"/>
    <property type="match status" value="1"/>
</dbReference>
<evidence type="ECO:0000313" key="3">
    <source>
        <dbReference type="Proteomes" id="UP000055014"/>
    </source>
</evidence>
<reference evidence="3" key="1">
    <citation type="journal article" date="2015" name="MBio">
        <title>Genome-Resolved Metagenomic Analysis Reveals Roles for Candidate Phyla and Other Microbial Community Members in Biogeochemical Transformations in Oil Reservoirs.</title>
        <authorList>
            <person name="Hu P."/>
            <person name="Tom L."/>
            <person name="Singh A."/>
            <person name="Thomas B.C."/>
            <person name="Baker B.J."/>
            <person name="Piceno Y.M."/>
            <person name="Andersen G.L."/>
            <person name="Banfield J.F."/>
        </authorList>
    </citation>
    <scope>NUCLEOTIDE SEQUENCE [LARGE SCALE GENOMIC DNA]</scope>
</reference>
<dbReference type="Proteomes" id="UP000055014">
    <property type="component" value="Unassembled WGS sequence"/>
</dbReference>
<dbReference type="GO" id="GO:0016747">
    <property type="term" value="F:acyltransferase activity, transferring groups other than amino-acyl groups"/>
    <property type="evidence" value="ECO:0007669"/>
    <property type="project" value="InterPro"/>
</dbReference>
<accession>A0A117M8R6</accession>
<dbReference type="CDD" id="cd04301">
    <property type="entry name" value="NAT_SF"/>
    <property type="match status" value="1"/>
</dbReference>
<feature type="domain" description="N-acetyltransferase" evidence="1">
    <location>
        <begin position="21"/>
        <end position="185"/>
    </location>
</feature>
<dbReference type="EMBL" id="LGGW01000028">
    <property type="protein sequence ID" value="KUK90582.1"/>
    <property type="molecule type" value="Genomic_DNA"/>
</dbReference>
<comment type="caution">
    <text evidence="2">The sequence shown here is derived from an EMBL/GenBank/DDBJ whole genome shotgun (WGS) entry which is preliminary data.</text>
</comment>
<dbReference type="PANTHER" id="PTHR43072">
    <property type="entry name" value="N-ACETYLTRANSFERASE"/>
    <property type="match status" value="1"/>
</dbReference>
<dbReference type="Gene3D" id="3.40.630.30">
    <property type="match status" value="1"/>
</dbReference>
<dbReference type="InterPro" id="IPR000182">
    <property type="entry name" value="GNAT_dom"/>
</dbReference>
<dbReference type="PATRIC" id="fig|1236046.5.peg.1709"/>
<keyword evidence="2" id="KW-0689">Ribosomal protein</keyword>
<gene>
    <name evidence="2" type="ORF">XE02_0473</name>
</gene>
<keyword evidence="2" id="KW-0687">Ribonucleoprotein</keyword>
<keyword evidence="2" id="KW-0808">Transferase</keyword>
<dbReference type="PROSITE" id="PS51186">
    <property type="entry name" value="GNAT"/>
    <property type="match status" value="1"/>
</dbReference>
<name>A0A117M8R6_9BACT</name>
<protein>
    <submittedName>
        <fullName evidence="2">Acetyltransferase, ribosomal protein N-acetylase</fullName>
    </submittedName>
</protein>
<sequence>MENFHSESLLREITLKNGSSCRFYRADIGDSERIIEYINSIAVESDYLSFGRGEFAMRTEDERRLISSFKERSNCLMAVAECDQSIAGLITMQGGSRKRIYHWAEIALSVSKKYWGMGIGKALVGLAIEHAEKNGITRIGLKVRTDNARAIALYIKMGFENEGRLKRFMKVNDQYFDFYQMGRDI</sequence>
<organism evidence="2 3">
    <name type="scientific">Mesotoga infera</name>
    <dbReference type="NCBI Taxonomy" id="1236046"/>
    <lineage>
        <taxon>Bacteria</taxon>
        <taxon>Thermotogati</taxon>
        <taxon>Thermotogota</taxon>
        <taxon>Thermotogae</taxon>
        <taxon>Kosmotogales</taxon>
        <taxon>Kosmotogaceae</taxon>
        <taxon>Mesotoga</taxon>
    </lineage>
</organism>
<dbReference type="GO" id="GO:0005840">
    <property type="term" value="C:ribosome"/>
    <property type="evidence" value="ECO:0007669"/>
    <property type="project" value="UniProtKB-KW"/>
</dbReference>
<dbReference type="InterPro" id="IPR016181">
    <property type="entry name" value="Acyl_CoA_acyltransferase"/>
</dbReference>
<evidence type="ECO:0000259" key="1">
    <source>
        <dbReference type="PROSITE" id="PS51186"/>
    </source>
</evidence>
<evidence type="ECO:0000313" key="2">
    <source>
        <dbReference type="EMBL" id="KUK90582.1"/>
    </source>
</evidence>